<sequence length="295" mass="33970">MKHHFIPQFYLRPWLGSDHKLEEFGRVPPTNQIRSRRRGTKSTGYEEDLYVIPDATEETKHNVEKVFMGVVDASAANARDLLLEGVIPQDELRVAWARFLLSLMMRTPEQIAEFKRRISEFWFNPDADLLARYAEARQSGWPETLQEYLDGNKKVPERIAVMLATDMMQREKLLRLLMGAIWRVMGTGTKIRPLITSDRPLAMTNGLMRPDGHFGLPIGPRHLFVGFMQKDFAEAFCSQPVGKIIRLTNDAVVGQARKNVYAIDATYIADVRRRMSQREYIQLVPTEENGRKPKP</sequence>
<evidence type="ECO:0000313" key="2">
    <source>
        <dbReference type="EMBL" id="OJF98856.1"/>
    </source>
</evidence>
<dbReference type="AlphaFoldDB" id="A0A657LVM8"/>
<dbReference type="Proteomes" id="UP000182661">
    <property type="component" value="Unassembled WGS sequence"/>
</dbReference>
<evidence type="ECO:0008006" key="4">
    <source>
        <dbReference type="Google" id="ProtNLM"/>
    </source>
</evidence>
<comment type="caution">
    <text evidence="2">The sequence shown here is derived from an EMBL/GenBank/DDBJ whole genome shotgun (WGS) entry which is preliminary data.</text>
</comment>
<dbReference type="InterPro" id="IPR025332">
    <property type="entry name" value="DUF4238"/>
</dbReference>
<dbReference type="EMBL" id="LSRP01000074">
    <property type="protein sequence ID" value="OJF98756.1"/>
    <property type="molecule type" value="Genomic_DNA"/>
</dbReference>
<dbReference type="OrthoDB" id="5918636at2"/>
<dbReference type="Pfam" id="PF14022">
    <property type="entry name" value="DUF4238"/>
    <property type="match status" value="1"/>
</dbReference>
<protein>
    <recommendedName>
        <fullName evidence="4">DUF4238 domain-containing protein</fullName>
    </recommendedName>
</protein>
<name>A0A657LVM8_9HYPH</name>
<proteinExistence type="predicted"/>
<keyword evidence="3" id="KW-1185">Reference proteome</keyword>
<dbReference type="EMBL" id="LSRP01000074">
    <property type="protein sequence ID" value="OJF98856.1"/>
    <property type="molecule type" value="Genomic_DNA"/>
</dbReference>
<dbReference type="RefSeq" id="WP_071832396.1">
    <property type="nucleotide sequence ID" value="NZ_LSRP01000074.1"/>
</dbReference>
<organism evidence="2 3">
    <name type="scientific">Pararhizobium antarcticum</name>
    <dbReference type="NCBI Taxonomy" id="1798805"/>
    <lineage>
        <taxon>Bacteria</taxon>
        <taxon>Pseudomonadati</taxon>
        <taxon>Pseudomonadota</taxon>
        <taxon>Alphaproteobacteria</taxon>
        <taxon>Hyphomicrobiales</taxon>
        <taxon>Rhizobiaceae</taxon>
        <taxon>Rhizobium/Agrobacterium group</taxon>
        <taxon>Pararhizobium</taxon>
    </lineage>
</organism>
<evidence type="ECO:0000313" key="1">
    <source>
        <dbReference type="EMBL" id="OJF98756.1"/>
    </source>
</evidence>
<evidence type="ECO:0000313" key="3">
    <source>
        <dbReference type="Proteomes" id="UP000182661"/>
    </source>
</evidence>
<gene>
    <name evidence="1" type="ORF">AX760_01600</name>
    <name evidence="2" type="ORF">AX760_02210</name>
</gene>
<reference evidence="2 3" key="1">
    <citation type="submission" date="2016-02" db="EMBL/GenBank/DDBJ databases">
        <title>Genome sequencing of a beta-galactosidase producing bacteria Rhizobium sp. 59.</title>
        <authorList>
            <person name="Wang D."/>
            <person name="Kot W."/>
            <person name="Qin Y."/>
            <person name="Hansen L."/>
            <person name="Naqvi K."/>
            <person name="Rensing C."/>
        </authorList>
    </citation>
    <scope>NUCLEOTIDE SEQUENCE [LARGE SCALE GENOMIC DNA]</scope>
    <source>
        <strain evidence="2 3">59</strain>
    </source>
</reference>
<accession>A0A657LVM8</accession>